<comment type="caution">
    <text evidence="1">The sequence shown here is derived from an EMBL/GenBank/DDBJ whole genome shotgun (WGS) entry which is preliminary data.</text>
</comment>
<accession>A0A850RCG3</accession>
<dbReference type="Proteomes" id="UP000592294">
    <property type="component" value="Unassembled WGS sequence"/>
</dbReference>
<dbReference type="AlphaFoldDB" id="A0A850RCG3"/>
<sequence>MKKHGHCWMDFLPDSIDGAQGIVVADYTHFSGNNCHYIIEIDNGIGMVGIYPMWPIPVDARAGQNQSNPATQYNPR</sequence>
<reference evidence="1 2" key="1">
    <citation type="submission" date="2020-06" db="EMBL/GenBank/DDBJ databases">
        <title>Whole-genome sequence of Allochromatium humboldtianum DSM 21881, type strain.</title>
        <authorList>
            <person name="Kyndt J.A."/>
            <person name="Meyer T.E."/>
        </authorList>
    </citation>
    <scope>NUCLEOTIDE SEQUENCE [LARGE SCALE GENOMIC DNA]</scope>
    <source>
        <strain evidence="1 2">DSM 21881</strain>
    </source>
</reference>
<dbReference type="EMBL" id="JABZEO010000038">
    <property type="protein sequence ID" value="NVZ11744.1"/>
    <property type="molecule type" value="Genomic_DNA"/>
</dbReference>
<evidence type="ECO:0000313" key="2">
    <source>
        <dbReference type="Proteomes" id="UP000592294"/>
    </source>
</evidence>
<name>A0A850RCG3_9GAMM</name>
<organism evidence="1 2">
    <name type="scientific">Allochromatium humboldtianum</name>
    <dbReference type="NCBI Taxonomy" id="504901"/>
    <lineage>
        <taxon>Bacteria</taxon>
        <taxon>Pseudomonadati</taxon>
        <taxon>Pseudomonadota</taxon>
        <taxon>Gammaproteobacteria</taxon>
        <taxon>Chromatiales</taxon>
        <taxon>Chromatiaceae</taxon>
        <taxon>Allochromatium</taxon>
    </lineage>
</organism>
<gene>
    <name evidence="1" type="ORF">HW932_21080</name>
</gene>
<proteinExistence type="predicted"/>
<dbReference type="RefSeq" id="WP_176978423.1">
    <property type="nucleotide sequence ID" value="NZ_JABZEO010000038.1"/>
</dbReference>
<evidence type="ECO:0000313" key="1">
    <source>
        <dbReference type="EMBL" id="NVZ11744.1"/>
    </source>
</evidence>
<protein>
    <submittedName>
        <fullName evidence="1">Uncharacterized protein</fullName>
    </submittedName>
</protein>
<keyword evidence="2" id="KW-1185">Reference proteome</keyword>